<comment type="function">
    <text evidence="2">Poorly processive, error-prone DNA polymerase involved in untargeted mutagenesis. Copies undamaged DNA at stalled replication forks, which arise in vivo from mismatched or misaligned primer ends. These misaligned primers can be extended by PolIV. Exhibits no 3'-5' exonuclease (proofreading) activity. May be involved in translesional synthesis, in conjunction with the beta clamp from PolIII.</text>
</comment>
<dbReference type="Gene3D" id="3.30.70.270">
    <property type="match status" value="1"/>
</dbReference>
<comment type="caution">
    <text evidence="4">The sequence shown here is derived from an EMBL/GenBank/DDBJ whole genome shotgun (WGS) entry which is preliminary data.</text>
</comment>
<dbReference type="EMBL" id="FNWT01000002">
    <property type="protein sequence ID" value="SEH41445.1"/>
    <property type="molecule type" value="Genomic_DNA"/>
</dbReference>
<comment type="similarity">
    <text evidence="1">Belongs to the DNA polymerase type-Y family.</text>
</comment>
<dbReference type="PANTHER" id="PTHR11076">
    <property type="entry name" value="DNA REPAIR POLYMERASE UMUC / TRANSFERASE FAMILY MEMBER"/>
    <property type="match status" value="1"/>
</dbReference>
<name>A0A1H6I4X6_9ACTN</name>
<dbReference type="Gene3D" id="1.10.150.20">
    <property type="entry name" value="5' to 3' exonuclease, C-terminal subdomain"/>
    <property type="match status" value="1"/>
</dbReference>
<dbReference type="InterPro" id="IPR043128">
    <property type="entry name" value="Rev_trsase/Diguanyl_cyclase"/>
</dbReference>
<evidence type="ECO:0000259" key="3">
    <source>
        <dbReference type="PROSITE" id="PS50173"/>
    </source>
</evidence>
<dbReference type="PROSITE" id="PS50173">
    <property type="entry name" value="UMUC"/>
    <property type="match status" value="1"/>
</dbReference>
<dbReference type="InterPro" id="IPR043502">
    <property type="entry name" value="DNA/RNA_pol_sf"/>
</dbReference>
<dbReference type="InterPro" id="IPR001126">
    <property type="entry name" value="UmuC"/>
</dbReference>
<dbReference type="Pfam" id="PF11799">
    <property type="entry name" value="IMS_C"/>
    <property type="match status" value="1"/>
</dbReference>
<gene>
    <name evidence="4" type="ORF">SAMN05216447_10219</name>
</gene>
<dbReference type="Proteomes" id="UP000199135">
    <property type="component" value="Unassembled WGS sequence"/>
</dbReference>
<dbReference type="InterPro" id="IPR017961">
    <property type="entry name" value="DNA_pol_Y-fam_little_finger"/>
</dbReference>
<feature type="domain" description="UmuC" evidence="3">
    <location>
        <begin position="7"/>
        <end position="196"/>
    </location>
</feature>
<reference evidence="4 5" key="1">
    <citation type="submission" date="2016-10" db="EMBL/GenBank/DDBJ databases">
        <authorList>
            <person name="Varghese N."/>
            <person name="Submissions S."/>
        </authorList>
    </citation>
    <scope>NUCLEOTIDE SEQUENCE [LARGE SCALE GENOMIC DNA]</scope>
    <source>
        <strain evidence="4 5">WCP15</strain>
    </source>
</reference>
<sequence length="447" mass="49219">MGSARQYLVIDLKSFYASVECVERDLDPMTTDLVVADASRTSKTICLAVSPSLKAKGVRNRCRLFEIPSGLDYIVAPPRMVRYIEVSADIYEVYLKYVSPDDIHVYSIDEAFLDVTGYLTLYGCSARELGERIRADVVATTGIPATCGLGTNLYLAKVALDITAKHSPDFFGILDEQSYRETLWSHTPITDFWRVGPGTARRLAGLGIHTMGQLAVHPQDPIYHLFGVDAEILIDHAWGREPVTIADIKAYRSRSKSLTNGQVLGCGKDYAGGLLVTKEMTDELALQLVEQRLVAGSLSLSVGYRLSAEERQALMEQSLPGRAGEHGVRSRWGQFMQGGTVRFDVPTNSRATMLRGVCRLYGQVALRDRTVARLTVTANDARPEGRGQQLGLFDDAEGLARERRRQEAISAVKHKFGKNALLKGMDLLPEATQVERNGQIGGHRSGV</sequence>
<evidence type="ECO:0000313" key="5">
    <source>
        <dbReference type="Proteomes" id="UP000199135"/>
    </source>
</evidence>
<accession>A0A1H6I4X6</accession>
<organism evidence="4 5">
    <name type="scientific">Parafannyhessea umbonata</name>
    <dbReference type="NCBI Taxonomy" id="604330"/>
    <lineage>
        <taxon>Bacteria</taxon>
        <taxon>Bacillati</taxon>
        <taxon>Actinomycetota</taxon>
        <taxon>Coriobacteriia</taxon>
        <taxon>Coriobacteriales</taxon>
        <taxon>Atopobiaceae</taxon>
        <taxon>Parafannyhessea</taxon>
    </lineage>
</organism>
<dbReference type="Pfam" id="PF00817">
    <property type="entry name" value="IMS"/>
    <property type="match status" value="1"/>
</dbReference>
<proteinExistence type="inferred from homology"/>
<protein>
    <submittedName>
        <fullName evidence="4">DNA polymerase V</fullName>
    </submittedName>
</protein>
<evidence type="ECO:0000256" key="1">
    <source>
        <dbReference type="ARBA" id="ARBA00010945"/>
    </source>
</evidence>
<dbReference type="Gene3D" id="3.40.1170.60">
    <property type="match status" value="1"/>
</dbReference>
<keyword evidence="5" id="KW-1185">Reference proteome</keyword>
<evidence type="ECO:0000256" key="2">
    <source>
        <dbReference type="ARBA" id="ARBA00025589"/>
    </source>
</evidence>
<dbReference type="SUPFAM" id="SSF56672">
    <property type="entry name" value="DNA/RNA polymerases"/>
    <property type="match status" value="1"/>
</dbReference>
<dbReference type="PANTHER" id="PTHR11076:SF35">
    <property type="entry name" value="DNA REPAIR PROTEIN HOMOLOG YOBH"/>
    <property type="match status" value="1"/>
</dbReference>
<dbReference type="InterPro" id="IPR050116">
    <property type="entry name" value="DNA_polymerase-Y"/>
</dbReference>
<evidence type="ECO:0000313" key="4">
    <source>
        <dbReference type="EMBL" id="SEH41445.1"/>
    </source>
</evidence>
<dbReference type="RefSeq" id="WP_090991426.1">
    <property type="nucleotide sequence ID" value="NZ_FNWT01000002.1"/>
</dbReference>